<dbReference type="Proteomes" id="UP000242715">
    <property type="component" value="Unassembled WGS sequence"/>
</dbReference>
<keyword evidence="2" id="KW-1185">Reference proteome</keyword>
<sequence>MELCYHRWITFCSGGYRSGEIASPRAHKNREGKLEIEKGKMELLTVSCGLPTTTESDCVFRRCEFSATPIFL</sequence>
<protein>
    <submittedName>
        <fullName evidence="1">Uncharacterized protein</fullName>
    </submittedName>
</protein>
<organism evidence="1 2">
    <name type="scientific">Trifolium subterraneum</name>
    <name type="common">Subterranean clover</name>
    <dbReference type="NCBI Taxonomy" id="3900"/>
    <lineage>
        <taxon>Eukaryota</taxon>
        <taxon>Viridiplantae</taxon>
        <taxon>Streptophyta</taxon>
        <taxon>Embryophyta</taxon>
        <taxon>Tracheophyta</taxon>
        <taxon>Spermatophyta</taxon>
        <taxon>Magnoliopsida</taxon>
        <taxon>eudicotyledons</taxon>
        <taxon>Gunneridae</taxon>
        <taxon>Pentapetalae</taxon>
        <taxon>rosids</taxon>
        <taxon>fabids</taxon>
        <taxon>Fabales</taxon>
        <taxon>Fabaceae</taxon>
        <taxon>Papilionoideae</taxon>
        <taxon>50 kb inversion clade</taxon>
        <taxon>NPAAA clade</taxon>
        <taxon>Hologalegina</taxon>
        <taxon>IRL clade</taxon>
        <taxon>Trifolieae</taxon>
        <taxon>Trifolium</taxon>
    </lineage>
</organism>
<gene>
    <name evidence="1" type="ORF">TSUD_336210</name>
</gene>
<evidence type="ECO:0000313" key="2">
    <source>
        <dbReference type="Proteomes" id="UP000242715"/>
    </source>
</evidence>
<evidence type="ECO:0000313" key="1">
    <source>
        <dbReference type="EMBL" id="GAU19335.1"/>
    </source>
</evidence>
<name>A0A2Z6MT29_TRISU</name>
<reference evidence="2" key="1">
    <citation type="journal article" date="2017" name="Front. Plant Sci.">
        <title>Climate Clever Clovers: New Paradigm to Reduce the Environmental Footprint of Ruminants by Breeding Low Methanogenic Forages Utilizing Haplotype Variation.</title>
        <authorList>
            <person name="Kaur P."/>
            <person name="Appels R."/>
            <person name="Bayer P.E."/>
            <person name="Keeble-Gagnere G."/>
            <person name="Wang J."/>
            <person name="Hirakawa H."/>
            <person name="Shirasawa K."/>
            <person name="Vercoe P."/>
            <person name="Stefanova K."/>
            <person name="Durmic Z."/>
            <person name="Nichols P."/>
            <person name="Revell C."/>
            <person name="Isobe S.N."/>
            <person name="Edwards D."/>
            <person name="Erskine W."/>
        </authorList>
    </citation>
    <scope>NUCLEOTIDE SEQUENCE [LARGE SCALE GENOMIC DNA]</scope>
    <source>
        <strain evidence="2">cv. Daliak</strain>
    </source>
</reference>
<proteinExistence type="predicted"/>
<dbReference type="AlphaFoldDB" id="A0A2Z6MT29"/>
<dbReference type="EMBL" id="DF973197">
    <property type="protein sequence ID" value="GAU19335.1"/>
    <property type="molecule type" value="Genomic_DNA"/>
</dbReference>
<accession>A0A2Z6MT29</accession>